<evidence type="ECO:0000256" key="4">
    <source>
        <dbReference type="SAM" id="SignalP"/>
    </source>
</evidence>
<dbReference type="AlphaFoldDB" id="E9GG53"/>
<sequence>MPKIMYYLFPLCAVTAVMWVPVTYAKWDDYNPGSGGIKWLLNCDYPGFDIVSQPITAEQCGRACIDTVGCNAFSWHDGWCFLKRKPVNVHRSPLLVGGRCGFLPWEFDETSIIQTNNFAKSVVNTISQVNPQQTNYPLNSPINQRQFSPRKSQMTPQRNVQLEPSGKLNIPSVLIGKLNSPNHNKGYSDSYPNHSKDDDEDYGSHQEEDYHREDNIDDEGNQLDDIHDGDNNQPAEDIETEDNQLEEIIDGGDNQPDDVNDGDNQPDDIEDEDNQLDDITDDENNQPGDGDYEDN</sequence>
<keyword evidence="6" id="KW-1185">Reference proteome</keyword>
<dbReference type="InterPro" id="IPR000177">
    <property type="entry name" value="Apple"/>
</dbReference>
<keyword evidence="2" id="KW-1015">Disulfide bond</keyword>
<feature type="compositionally biased region" description="Polar residues" evidence="3">
    <location>
        <begin position="131"/>
        <end position="162"/>
    </location>
</feature>
<evidence type="ECO:0000313" key="5">
    <source>
        <dbReference type="EMBL" id="EFX81555.1"/>
    </source>
</evidence>
<keyword evidence="4" id="KW-0732">Signal</keyword>
<protein>
    <recommendedName>
        <fullName evidence="7">Apple domain-containing protein</fullName>
    </recommendedName>
</protein>
<dbReference type="GO" id="GO:0006508">
    <property type="term" value="P:proteolysis"/>
    <property type="evidence" value="ECO:0007669"/>
    <property type="project" value="InterPro"/>
</dbReference>
<dbReference type="GO" id="GO:0005576">
    <property type="term" value="C:extracellular region"/>
    <property type="evidence" value="ECO:0007669"/>
    <property type="project" value="InterPro"/>
</dbReference>
<accession>E9GG53</accession>
<feature type="chain" id="PRO_5003240970" description="Apple domain-containing protein" evidence="4">
    <location>
        <begin position="26"/>
        <end position="295"/>
    </location>
</feature>
<evidence type="ECO:0000256" key="1">
    <source>
        <dbReference type="ARBA" id="ARBA00022737"/>
    </source>
</evidence>
<evidence type="ECO:0000313" key="6">
    <source>
        <dbReference type="Proteomes" id="UP000000305"/>
    </source>
</evidence>
<keyword evidence="1" id="KW-0677">Repeat</keyword>
<reference evidence="5 6" key="1">
    <citation type="journal article" date="2011" name="Science">
        <title>The ecoresponsive genome of Daphnia pulex.</title>
        <authorList>
            <person name="Colbourne J.K."/>
            <person name="Pfrender M.E."/>
            <person name="Gilbert D."/>
            <person name="Thomas W.K."/>
            <person name="Tucker A."/>
            <person name="Oakley T.H."/>
            <person name="Tokishita S."/>
            <person name="Aerts A."/>
            <person name="Arnold G.J."/>
            <person name="Basu M.K."/>
            <person name="Bauer D.J."/>
            <person name="Caceres C.E."/>
            <person name="Carmel L."/>
            <person name="Casola C."/>
            <person name="Choi J.H."/>
            <person name="Detter J.C."/>
            <person name="Dong Q."/>
            <person name="Dusheyko S."/>
            <person name="Eads B.D."/>
            <person name="Frohlich T."/>
            <person name="Geiler-Samerotte K.A."/>
            <person name="Gerlach D."/>
            <person name="Hatcher P."/>
            <person name="Jogdeo S."/>
            <person name="Krijgsveld J."/>
            <person name="Kriventseva E.V."/>
            <person name="Kultz D."/>
            <person name="Laforsch C."/>
            <person name="Lindquist E."/>
            <person name="Lopez J."/>
            <person name="Manak J.R."/>
            <person name="Muller J."/>
            <person name="Pangilinan J."/>
            <person name="Patwardhan R.P."/>
            <person name="Pitluck S."/>
            <person name="Pritham E.J."/>
            <person name="Rechtsteiner A."/>
            <person name="Rho M."/>
            <person name="Rogozin I.B."/>
            <person name="Sakarya O."/>
            <person name="Salamov A."/>
            <person name="Schaack S."/>
            <person name="Shapiro H."/>
            <person name="Shiga Y."/>
            <person name="Skalitzky C."/>
            <person name="Smith Z."/>
            <person name="Souvorov A."/>
            <person name="Sung W."/>
            <person name="Tang Z."/>
            <person name="Tsuchiya D."/>
            <person name="Tu H."/>
            <person name="Vos H."/>
            <person name="Wang M."/>
            <person name="Wolf Y.I."/>
            <person name="Yamagata H."/>
            <person name="Yamada T."/>
            <person name="Ye Y."/>
            <person name="Shaw J.R."/>
            <person name="Andrews J."/>
            <person name="Crease T.J."/>
            <person name="Tang H."/>
            <person name="Lucas S.M."/>
            <person name="Robertson H.M."/>
            <person name="Bork P."/>
            <person name="Koonin E.V."/>
            <person name="Zdobnov E.M."/>
            <person name="Grigoriev I.V."/>
            <person name="Lynch M."/>
            <person name="Boore J.L."/>
        </authorList>
    </citation>
    <scope>NUCLEOTIDE SEQUENCE [LARGE SCALE GENOMIC DNA]</scope>
</reference>
<feature type="compositionally biased region" description="Acidic residues" evidence="3">
    <location>
        <begin position="236"/>
        <end position="295"/>
    </location>
</feature>
<evidence type="ECO:0000256" key="3">
    <source>
        <dbReference type="SAM" id="MobiDB-lite"/>
    </source>
</evidence>
<feature type="compositionally biased region" description="Polar residues" evidence="3">
    <location>
        <begin position="179"/>
        <end position="193"/>
    </location>
</feature>
<dbReference type="OrthoDB" id="6395465at2759"/>
<name>E9GG53_DAPPU</name>
<proteinExistence type="predicted"/>
<dbReference type="InParanoid" id="E9GG53"/>
<feature type="signal peptide" evidence="4">
    <location>
        <begin position="1"/>
        <end position="25"/>
    </location>
</feature>
<dbReference type="CDD" id="cd01100">
    <property type="entry name" value="APPLE_Factor_XI_like"/>
    <property type="match status" value="1"/>
</dbReference>
<dbReference type="HOGENOM" id="CLU_944173_0_0_1"/>
<evidence type="ECO:0000256" key="2">
    <source>
        <dbReference type="ARBA" id="ARBA00023157"/>
    </source>
</evidence>
<dbReference type="KEGG" id="dpx:DAPPUDRAFT_242224"/>
<feature type="compositionally biased region" description="Basic and acidic residues" evidence="3">
    <location>
        <begin position="194"/>
        <end position="214"/>
    </location>
</feature>
<feature type="region of interest" description="Disordered" evidence="3">
    <location>
        <begin position="131"/>
        <end position="295"/>
    </location>
</feature>
<organism evidence="5 6">
    <name type="scientific">Daphnia pulex</name>
    <name type="common">Water flea</name>
    <dbReference type="NCBI Taxonomy" id="6669"/>
    <lineage>
        <taxon>Eukaryota</taxon>
        <taxon>Metazoa</taxon>
        <taxon>Ecdysozoa</taxon>
        <taxon>Arthropoda</taxon>
        <taxon>Crustacea</taxon>
        <taxon>Branchiopoda</taxon>
        <taxon>Diplostraca</taxon>
        <taxon>Cladocera</taxon>
        <taxon>Anomopoda</taxon>
        <taxon>Daphniidae</taxon>
        <taxon>Daphnia</taxon>
    </lineage>
</organism>
<dbReference type="Gene3D" id="3.50.4.10">
    <property type="entry name" value="Hepatocyte Growth Factor"/>
    <property type="match status" value="1"/>
</dbReference>
<dbReference type="Proteomes" id="UP000000305">
    <property type="component" value="Unassembled WGS sequence"/>
</dbReference>
<gene>
    <name evidence="5" type="ORF">DAPPUDRAFT_242224</name>
</gene>
<evidence type="ECO:0008006" key="7">
    <source>
        <dbReference type="Google" id="ProtNLM"/>
    </source>
</evidence>
<dbReference type="EMBL" id="GL732543">
    <property type="protein sequence ID" value="EFX81555.1"/>
    <property type="molecule type" value="Genomic_DNA"/>
</dbReference>